<dbReference type="AlphaFoldDB" id="A0A1H0YV82"/>
<evidence type="ECO:0000313" key="2">
    <source>
        <dbReference type="EMBL" id="SDQ19085.1"/>
    </source>
</evidence>
<name>A0A1H0YV82_9ACTN</name>
<evidence type="ECO:0000313" key="3">
    <source>
        <dbReference type="Proteomes" id="UP000199301"/>
    </source>
</evidence>
<dbReference type="RefSeq" id="WP_092520976.1">
    <property type="nucleotide sequence ID" value="NZ_FNKO01000001.1"/>
</dbReference>
<dbReference type="PANTHER" id="PTHR31435">
    <property type="entry name" value="PROTEIN NATD1"/>
    <property type="match status" value="1"/>
</dbReference>
<dbReference type="SUPFAM" id="SSF55729">
    <property type="entry name" value="Acyl-CoA N-acyltransferases (Nat)"/>
    <property type="match status" value="1"/>
</dbReference>
<dbReference type="InterPro" id="IPR045057">
    <property type="entry name" value="Gcn5-rel_NAT"/>
</dbReference>
<dbReference type="PROSITE" id="PS51729">
    <property type="entry name" value="GNAT_YJDJ"/>
    <property type="match status" value="1"/>
</dbReference>
<dbReference type="STRING" id="995062.SAMN04489718_0693"/>
<dbReference type="InterPro" id="IPR031165">
    <property type="entry name" value="GNAT_YJDJ"/>
</dbReference>
<gene>
    <name evidence="2" type="ORF">SAMN04489718_0693</name>
</gene>
<proteinExistence type="predicted"/>
<protein>
    <recommendedName>
        <fullName evidence="1">N-acetyltransferase domain-containing protein</fullName>
    </recommendedName>
</protein>
<reference evidence="3" key="1">
    <citation type="submission" date="2016-10" db="EMBL/GenBank/DDBJ databases">
        <authorList>
            <person name="Varghese N."/>
            <person name="Submissions S."/>
        </authorList>
    </citation>
    <scope>NUCLEOTIDE SEQUENCE [LARGE SCALE GENOMIC DNA]</scope>
    <source>
        <strain evidence="3">DSM 45459</strain>
    </source>
</reference>
<evidence type="ECO:0000259" key="1">
    <source>
        <dbReference type="PROSITE" id="PS51729"/>
    </source>
</evidence>
<dbReference type="OrthoDB" id="5405911at2"/>
<organism evidence="2 3">
    <name type="scientific">Actinopolyspora saharensis</name>
    <dbReference type="NCBI Taxonomy" id="995062"/>
    <lineage>
        <taxon>Bacteria</taxon>
        <taxon>Bacillati</taxon>
        <taxon>Actinomycetota</taxon>
        <taxon>Actinomycetes</taxon>
        <taxon>Actinopolysporales</taxon>
        <taxon>Actinopolysporaceae</taxon>
        <taxon>Actinopolyspora</taxon>
    </lineage>
</organism>
<dbReference type="InterPro" id="IPR016181">
    <property type="entry name" value="Acyl_CoA_acyltransferase"/>
</dbReference>
<accession>A0A1H0YV82</accession>
<dbReference type="EMBL" id="FNKO01000001">
    <property type="protein sequence ID" value="SDQ19085.1"/>
    <property type="molecule type" value="Genomic_DNA"/>
</dbReference>
<sequence length="112" mass="12356">MSEESPEVAVARSADRDRYEITVDGRKAGHVAYLDRAGQRVFYHTEIDEEFGGRGLGSVLVGRALAEAGESGFRIVPVCPFVARYLERHHEVDDLVDAVTPDVRAAVRERTG</sequence>
<dbReference type="Pfam" id="PF14542">
    <property type="entry name" value="Acetyltransf_CG"/>
    <property type="match status" value="1"/>
</dbReference>
<dbReference type="PANTHER" id="PTHR31435:SF10">
    <property type="entry name" value="BSR4717 PROTEIN"/>
    <property type="match status" value="1"/>
</dbReference>
<dbReference type="Proteomes" id="UP000199301">
    <property type="component" value="Unassembled WGS sequence"/>
</dbReference>
<feature type="domain" description="N-acetyltransferase" evidence="1">
    <location>
        <begin position="11"/>
        <end position="97"/>
    </location>
</feature>
<dbReference type="Gene3D" id="3.40.630.30">
    <property type="match status" value="1"/>
</dbReference>
<keyword evidence="3" id="KW-1185">Reference proteome</keyword>